<dbReference type="Pfam" id="PF09425">
    <property type="entry name" value="Jas_motif"/>
    <property type="match status" value="1"/>
</dbReference>
<comment type="caution">
    <text evidence="1">The sequence shown here is derived from an EMBL/GenBank/DDBJ whole genome shotgun (WGS) entry which is preliminary data.</text>
</comment>
<accession>A0AAV3PT48</accession>
<gene>
    <name evidence="1" type="ORF">LIER_37845</name>
</gene>
<reference evidence="1 2" key="1">
    <citation type="submission" date="2024-01" db="EMBL/GenBank/DDBJ databases">
        <title>The complete chloroplast genome sequence of Lithospermum erythrorhizon: insights into the phylogenetic relationship among Boraginaceae species and the maternal lineages of purple gromwells.</title>
        <authorList>
            <person name="Okada T."/>
            <person name="Watanabe K."/>
        </authorList>
    </citation>
    <scope>NUCLEOTIDE SEQUENCE [LARGE SCALE GENOMIC DNA]</scope>
</reference>
<name>A0AAV3PT48_LITER</name>
<proteinExistence type="predicted"/>
<organism evidence="1 2">
    <name type="scientific">Lithospermum erythrorhizon</name>
    <name type="common">Purple gromwell</name>
    <name type="synonym">Lithospermum officinale var. erythrorhizon</name>
    <dbReference type="NCBI Taxonomy" id="34254"/>
    <lineage>
        <taxon>Eukaryota</taxon>
        <taxon>Viridiplantae</taxon>
        <taxon>Streptophyta</taxon>
        <taxon>Embryophyta</taxon>
        <taxon>Tracheophyta</taxon>
        <taxon>Spermatophyta</taxon>
        <taxon>Magnoliopsida</taxon>
        <taxon>eudicotyledons</taxon>
        <taxon>Gunneridae</taxon>
        <taxon>Pentapetalae</taxon>
        <taxon>asterids</taxon>
        <taxon>lamiids</taxon>
        <taxon>Boraginales</taxon>
        <taxon>Boraginaceae</taxon>
        <taxon>Boraginoideae</taxon>
        <taxon>Lithospermeae</taxon>
        <taxon>Lithospermum</taxon>
    </lineage>
</organism>
<dbReference type="InterPro" id="IPR018467">
    <property type="entry name" value="CCT_CS"/>
</dbReference>
<protein>
    <submittedName>
        <fullName evidence="1">Uncharacterized protein</fullName>
    </submittedName>
</protein>
<sequence length="77" mass="8169">MAYKTIGTVSSNVSKVPTSKLERSLGPLATSLLPSAVPQARKASLARFLDKQKERVMCSSPYLLGNKSNEGSAESNA</sequence>
<dbReference type="AlphaFoldDB" id="A0AAV3PT48"/>
<keyword evidence="2" id="KW-1185">Reference proteome</keyword>
<evidence type="ECO:0000313" key="2">
    <source>
        <dbReference type="Proteomes" id="UP001454036"/>
    </source>
</evidence>
<dbReference type="Proteomes" id="UP001454036">
    <property type="component" value="Unassembled WGS sequence"/>
</dbReference>
<evidence type="ECO:0000313" key="1">
    <source>
        <dbReference type="EMBL" id="GAA0154286.1"/>
    </source>
</evidence>
<dbReference type="EMBL" id="BAABME010018571">
    <property type="protein sequence ID" value="GAA0154286.1"/>
    <property type="molecule type" value="Genomic_DNA"/>
</dbReference>